<keyword evidence="2" id="KW-1185">Reference proteome</keyword>
<accession>E9G6J1</accession>
<proteinExistence type="predicted"/>
<sequence>MFAFTERLRDKFVSTIMGDYVDWAGMRNFDGEVGIALAKTNPATLDTGYPGGRNWLPRHWLPDTGYPYGRQWLPRHWLPRHWLPPDLLPLKMYPISRQHFLAGILGAWILLNTQ</sequence>
<dbReference type="AlphaFoldDB" id="E9G6J1"/>
<dbReference type="HOGENOM" id="CLU_2123484_0_0_1"/>
<dbReference type="Proteomes" id="UP000000305">
    <property type="component" value="Unassembled WGS sequence"/>
</dbReference>
<gene>
    <name evidence="1" type="ORF">DAPPUDRAFT_238483</name>
</gene>
<reference evidence="1 2" key="1">
    <citation type="journal article" date="2011" name="Science">
        <title>The ecoresponsive genome of Daphnia pulex.</title>
        <authorList>
            <person name="Colbourne J.K."/>
            <person name="Pfrender M.E."/>
            <person name="Gilbert D."/>
            <person name="Thomas W.K."/>
            <person name="Tucker A."/>
            <person name="Oakley T.H."/>
            <person name="Tokishita S."/>
            <person name="Aerts A."/>
            <person name="Arnold G.J."/>
            <person name="Basu M.K."/>
            <person name="Bauer D.J."/>
            <person name="Caceres C.E."/>
            <person name="Carmel L."/>
            <person name="Casola C."/>
            <person name="Choi J.H."/>
            <person name="Detter J.C."/>
            <person name="Dong Q."/>
            <person name="Dusheyko S."/>
            <person name="Eads B.D."/>
            <person name="Frohlich T."/>
            <person name="Geiler-Samerotte K.A."/>
            <person name="Gerlach D."/>
            <person name="Hatcher P."/>
            <person name="Jogdeo S."/>
            <person name="Krijgsveld J."/>
            <person name="Kriventseva E.V."/>
            <person name="Kultz D."/>
            <person name="Laforsch C."/>
            <person name="Lindquist E."/>
            <person name="Lopez J."/>
            <person name="Manak J.R."/>
            <person name="Muller J."/>
            <person name="Pangilinan J."/>
            <person name="Patwardhan R.P."/>
            <person name="Pitluck S."/>
            <person name="Pritham E.J."/>
            <person name="Rechtsteiner A."/>
            <person name="Rho M."/>
            <person name="Rogozin I.B."/>
            <person name="Sakarya O."/>
            <person name="Salamov A."/>
            <person name="Schaack S."/>
            <person name="Shapiro H."/>
            <person name="Shiga Y."/>
            <person name="Skalitzky C."/>
            <person name="Smith Z."/>
            <person name="Souvorov A."/>
            <person name="Sung W."/>
            <person name="Tang Z."/>
            <person name="Tsuchiya D."/>
            <person name="Tu H."/>
            <person name="Vos H."/>
            <person name="Wang M."/>
            <person name="Wolf Y.I."/>
            <person name="Yamagata H."/>
            <person name="Yamada T."/>
            <person name="Ye Y."/>
            <person name="Shaw J.R."/>
            <person name="Andrews J."/>
            <person name="Crease T.J."/>
            <person name="Tang H."/>
            <person name="Lucas S.M."/>
            <person name="Robertson H.M."/>
            <person name="Bork P."/>
            <person name="Koonin E.V."/>
            <person name="Zdobnov E.M."/>
            <person name="Grigoriev I.V."/>
            <person name="Lynch M."/>
            <person name="Boore J.L."/>
        </authorList>
    </citation>
    <scope>NUCLEOTIDE SEQUENCE [LARGE SCALE GENOMIC DNA]</scope>
</reference>
<evidence type="ECO:0000313" key="1">
    <source>
        <dbReference type="EMBL" id="EFX84944.1"/>
    </source>
</evidence>
<dbReference type="InParanoid" id="E9G6J1"/>
<evidence type="ECO:0000313" key="2">
    <source>
        <dbReference type="Proteomes" id="UP000000305"/>
    </source>
</evidence>
<name>E9G6J1_DAPPU</name>
<protein>
    <submittedName>
        <fullName evidence="1">Uncharacterized protein</fullName>
    </submittedName>
</protein>
<organism evidence="1 2">
    <name type="scientific">Daphnia pulex</name>
    <name type="common">Water flea</name>
    <dbReference type="NCBI Taxonomy" id="6669"/>
    <lineage>
        <taxon>Eukaryota</taxon>
        <taxon>Metazoa</taxon>
        <taxon>Ecdysozoa</taxon>
        <taxon>Arthropoda</taxon>
        <taxon>Crustacea</taxon>
        <taxon>Branchiopoda</taxon>
        <taxon>Diplostraca</taxon>
        <taxon>Cladocera</taxon>
        <taxon>Anomopoda</taxon>
        <taxon>Daphniidae</taxon>
        <taxon>Daphnia</taxon>
    </lineage>
</organism>
<dbReference type="EMBL" id="GL732533">
    <property type="protein sequence ID" value="EFX84944.1"/>
    <property type="molecule type" value="Genomic_DNA"/>
</dbReference>
<dbReference type="KEGG" id="dpx:DAPPUDRAFT_238483"/>